<dbReference type="AlphaFoldDB" id="A0A0V0H2L9"/>
<proteinExistence type="predicted"/>
<protein>
    <submittedName>
        <fullName evidence="1">Putative ovule protein</fullName>
    </submittedName>
</protein>
<name>A0A0V0H2L9_SOLCH</name>
<dbReference type="EMBL" id="GEDG01026296">
    <property type="protein sequence ID" value="JAP14629.1"/>
    <property type="molecule type" value="Transcribed_RNA"/>
</dbReference>
<sequence>MRYILVHDFFVFFLFSCTSKCIMRLVGYLLSSVAFDNPLSFPSQITLTHVIFCPSLLLQNVRPKDCLHVHGSKQSY</sequence>
<reference evidence="1" key="1">
    <citation type="submission" date="2015-12" db="EMBL/GenBank/DDBJ databases">
        <title>Gene expression during late stages of embryo sac development: a critical building block for successful pollen-pistil interactions.</title>
        <authorList>
            <person name="Liu Y."/>
            <person name="Joly V."/>
            <person name="Sabar M."/>
            <person name="Matton D.P."/>
        </authorList>
    </citation>
    <scope>NUCLEOTIDE SEQUENCE</scope>
</reference>
<accession>A0A0V0H2L9</accession>
<evidence type="ECO:0000313" key="1">
    <source>
        <dbReference type="EMBL" id="JAP14629.1"/>
    </source>
</evidence>
<organism evidence="1">
    <name type="scientific">Solanum chacoense</name>
    <name type="common">Chaco potato</name>
    <dbReference type="NCBI Taxonomy" id="4108"/>
    <lineage>
        <taxon>Eukaryota</taxon>
        <taxon>Viridiplantae</taxon>
        <taxon>Streptophyta</taxon>
        <taxon>Embryophyta</taxon>
        <taxon>Tracheophyta</taxon>
        <taxon>Spermatophyta</taxon>
        <taxon>Magnoliopsida</taxon>
        <taxon>eudicotyledons</taxon>
        <taxon>Gunneridae</taxon>
        <taxon>Pentapetalae</taxon>
        <taxon>asterids</taxon>
        <taxon>lamiids</taxon>
        <taxon>Solanales</taxon>
        <taxon>Solanaceae</taxon>
        <taxon>Solanoideae</taxon>
        <taxon>Solaneae</taxon>
        <taxon>Solanum</taxon>
    </lineage>
</organism>